<protein>
    <submittedName>
        <fullName evidence="1">Uncharacterized protein</fullName>
    </submittedName>
</protein>
<dbReference type="EnsemblProtists" id="HpaT809680">
    <property type="protein sequence ID" value="HpaP809680"/>
    <property type="gene ID" value="HpaG809680"/>
</dbReference>
<dbReference type="Proteomes" id="UP000011713">
    <property type="component" value="Unassembled WGS sequence"/>
</dbReference>
<dbReference type="AlphaFoldDB" id="M4BT95"/>
<dbReference type="OMA" id="WGTIERR"/>
<reference evidence="1" key="2">
    <citation type="submission" date="2015-06" db="UniProtKB">
        <authorList>
            <consortium name="EnsemblProtists"/>
        </authorList>
    </citation>
    <scope>IDENTIFICATION</scope>
    <source>
        <strain evidence="1">Emoy2</strain>
    </source>
</reference>
<proteinExistence type="predicted"/>
<name>M4BT95_HYAAE</name>
<reference evidence="2" key="1">
    <citation type="journal article" date="2010" name="Science">
        <title>Signatures of adaptation to obligate biotrophy in the Hyaloperonospora arabidopsidis genome.</title>
        <authorList>
            <person name="Baxter L."/>
            <person name="Tripathy S."/>
            <person name="Ishaque N."/>
            <person name="Boot N."/>
            <person name="Cabral A."/>
            <person name="Kemen E."/>
            <person name="Thines M."/>
            <person name="Ah-Fong A."/>
            <person name="Anderson R."/>
            <person name="Badejoko W."/>
            <person name="Bittner-Eddy P."/>
            <person name="Boore J.L."/>
            <person name="Chibucos M.C."/>
            <person name="Coates M."/>
            <person name="Dehal P."/>
            <person name="Delehaunty K."/>
            <person name="Dong S."/>
            <person name="Downton P."/>
            <person name="Dumas B."/>
            <person name="Fabro G."/>
            <person name="Fronick C."/>
            <person name="Fuerstenberg S.I."/>
            <person name="Fulton L."/>
            <person name="Gaulin E."/>
            <person name="Govers F."/>
            <person name="Hughes L."/>
            <person name="Humphray S."/>
            <person name="Jiang R.H."/>
            <person name="Judelson H."/>
            <person name="Kamoun S."/>
            <person name="Kyung K."/>
            <person name="Meijer H."/>
            <person name="Minx P."/>
            <person name="Morris P."/>
            <person name="Nelson J."/>
            <person name="Phuntumart V."/>
            <person name="Qutob D."/>
            <person name="Rehmany A."/>
            <person name="Rougon-Cardoso A."/>
            <person name="Ryden P."/>
            <person name="Torto-Alalibo T."/>
            <person name="Studholme D."/>
            <person name="Wang Y."/>
            <person name="Win J."/>
            <person name="Wood J."/>
            <person name="Clifton S.W."/>
            <person name="Rogers J."/>
            <person name="Van den Ackerveken G."/>
            <person name="Jones J.D."/>
            <person name="McDowell J.M."/>
            <person name="Beynon J."/>
            <person name="Tyler B.M."/>
        </authorList>
    </citation>
    <scope>NUCLEOTIDE SEQUENCE [LARGE SCALE GENOMIC DNA]</scope>
    <source>
        <strain evidence="2">Emoy2</strain>
    </source>
</reference>
<dbReference type="InParanoid" id="M4BT95"/>
<evidence type="ECO:0000313" key="2">
    <source>
        <dbReference type="Proteomes" id="UP000011713"/>
    </source>
</evidence>
<dbReference type="HOGENOM" id="CLU_1655530_0_0_1"/>
<keyword evidence="2" id="KW-1185">Reference proteome</keyword>
<dbReference type="eggNOG" id="ENOG502RS02">
    <property type="taxonomic scope" value="Eukaryota"/>
</dbReference>
<sequence>MRRRILWDIHLWKCSSLFPRARIWYIFPQLSCCGRTPGKELKAEPLCLLVRPAPTRWGTVQAKCASVLASERLIHSIVSARECVVGTAVQKSELQKIKDLVTGNDFVVKLNKAIGILESIDSFIVKCQSECVPISEVLPDFHVLPDKFTAIYERVVITQQ</sequence>
<dbReference type="VEuPathDB" id="FungiDB:HpaG809680"/>
<dbReference type="EMBL" id="JH597831">
    <property type="status" value="NOT_ANNOTATED_CDS"/>
    <property type="molecule type" value="Genomic_DNA"/>
</dbReference>
<accession>M4BT95</accession>
<dbReference type="STRING" id="559515.M4BT95"/>
<organism evidence="1 2">
    <name type="scientific">Hyaloperonospora arabidopsidis (strain Emoy2)</name>
    <name type="common">Downy mildew agent</name>
    <name type="synonym">Peronospora arabidopsidis</name>
    <dbReference type="NCBI Taxonomy" id="559515"/>
    <lineage>
        <taxon>Eukaryota</taxon>
        <taxon>Sar</taxon>
        <taxon>Stramenopiles</taxon>
        <taxon>Oomycota</taxon>
        <taxon>Peronosporomycetes</taxon>
        <taxon>Peronosporales</taxon>
        <taxon>Peronosporaceae</taxon>
        <taxon>Hyaloperonospora</taxon>
    </lineage>
</organism>
<evidence type="ECO:0000313" key="1">
    <source>
        <dbReference type="EnsemblProtists" id="HpaP809680"/>
    </source>
</evidence>